<sequence length="86" mass="9468">MSLDNIGVKVRVHPKVEELTRTVADRLGLYPSSVRQVAILLGLSQIVKNGFPVWSDSEFFSLLKQVEVVVGGSKGERKEGGEEKTQ</sequence>
<comment type="caution">
    <text evidence="1">The sequence shown here is derived from an EMBL/GenBank/DDBJ whole genome shotgun (WGS) entry which is preliminary data.</text>
</comment>
<gene>
    <name evidence="1" type="ORF">ENN70_01975</name>
</gene>
<dbReference type="AlphaFoldDB" id="A0A7C2N6D6"/>
<protein>
    <submittedName>
        <fullName evidence="1">Uncharacterized protein</fullName>
    </submittedName>
</protein>
<accession>A0A7C2N6D6</accession>
<reference evidence="1" key="1">
    <citation type="journal article" date="2020" name="mSystems">
        <title>Genome- and Community-Level Interaction Insights into Carbon Utilization and Element Cycling Functions of Hydrothermarchaeota in Hydrothermal Sediment.</title>
        <authorList>
            <person name="Zhou Z."/>
            <person name="Liu Y."/>
            <person name="Xu W."/>
            <person name="Pan J."/>
            <person name="Luo Z.H."/>
            <person name="Li M."/>
        </authorList>
    </citation>
    <scope>NUCLEOTIDE SEQUENCE [LARGE SCALE GENOMIC DNA]</scope>
    <source>
        <strain evidence="1">SpSt-12</strain>
    </source>
</reference>
<organism evidence="1">
    <name type="scientific">Archaeoglobus fulgidus</name>
    <dbReference type="NCBI Taxonomy" id="2234"/>
    <lineage>
        <taxon>Archaea</taxon>
        <taxon>Methanobacteriati</taxon>
        <taxon>Methanobacteriota</taxon>
        <taxon>Archaeoglobi</taxon>
        <taxon>Archaeoglobales</taxon>
        <taxon>Archaeoglobaceae</taxon>
        <taxon>Archaeoglobus</taxon>
    </lineage>
</organism>
<proteinExistence type="predicted"/>
<name>A0A7C2N6D6_ARCFL</name>
<dbReference type="EMBL" id="DSCQ01000025">
    <property type="protein sequence ID" value="HET20877.1"/>
    <property type="molecule type" value="Genomic_DNA"/>
</dbReference>
<evidence type="ECO:0000313" key="1">
    <source>
        <dbReference type="EMBL" id="HET20877.1"/>
    </source>
</evidence>